<evidence type="ECO:0000256" key="2">
    <source>
        <dbReference type="ARBA" id="ARBA00023015"/>
    </source>
</evidence>
<dbReference type="Proteomes" id="UP000658390">
    <property type="component" value="Unassembled WGS sequence"/>
</dbReference>
<keyword evidence="4" id="KW-0804">Transcription</keyword>
<dbReference type="GO" id="GO:0006351">
    <property type="term" value="P:DNA-templated transcription"/>
    <property type="evidence" value="ECO:0007669"/>
    <property type="project" value="TreeGrafter"/>
</dbReference>
<dbReference type="SUPFAM" id="SSF53850">
    <property type="entry name" value="Periplasmic binding protein-like II"/>
    <property type="match status" value="1"/>
</dbReference>
<dbReference type="RefSeq" id="WP_198822414.1">
    <property type="nucleotide sequence ID" value="NZ_JAEKCZ010000014.1"/>
</dbReference>
<dbReference type="PROSITE" id="PS50931">
    <property type="entry name" value="HTH_LYSR"/>
    <property type="match status" value="1"/>
</dbReference>
<accession>A0A8I1FP14</accession>
<evidence type="ECO:0000259" key="5">
    <source>
        <dbReference type="PROSITE" id="PS50931"/>
    </source>
</evidence>
<dbReference type="InterPro" id="IPR058163">
    <property type="entry name" value="LysR-type_TF_proteobact-type"/>
</dbReference>
<dbReference type="FunFam" id="1.10.10.10:FF:000001">
    <property type="entry name" value="LysR family transcriptional regulator"/>
    <property type="match status" value="1"/>
</dbReference>
<protein>
    <submittedName>
        <fullName evidence="6">LysR family transcriptional regulator</fullName>
    </submittedName>
</protein>
<dbReference type="GO" id="GO:0043565">
    <property type="term" value="F:sequence-specific DNA binding"/>
    <property type="evidence" value="ECO:0007669"/>
    <property type="project" value="TreeGrafter"/>
</dbReference>
<dbReference type="InterPro" id="IPR036388">
    <property type="entry name" value="WH-like_DNA-bd_sf"/>
</dbReference>
<keyword evidence="3" id="KW-0238">DNA-binding</keyword>
<dbReference type="GO" id="GO:0003700">
    <property type="term" value="F:DNA-binding transcription factor activity"/>
    <property type="evidence" value="ECO:0007669"/>
    <property type="project" value="InterPro"/>
</dbReference>
<keyword evidence="2" id="KW-0805">Transcription regulation</keyword>
<organism evidence="6 7">
    <name type="scientific">Pseudomonas psychrophila</name>
    <dbReference type="NCBI Taxonomy" id="122355"/>
    <lineage>
        <taxon>Bacteria</taxon>
        <taxon>Pseudomonadati</taxon>
        <taxon>Pseudomonadota</taxon>
        <taxon>Gammaproteobacteria</taxon>
        <taxon>Pseudomonadales</taxon>
        <taxon>Pseudomonadaceae</taxon>
        <taxon>Pseudomonas</taxon>
    </lineage>
</organism>
<dbReference type="Pfam" id="PF00126">
    <property type="entry name" value="HTH_1"/>
    <property type="match status" value="1"/>
</dbReference>
<dbReference type="InterPro" id="IPR005119">
    <property type="entry name" value="LysR_subst-bd"/>
</dbReference>
<reference evidence="6" key="1">
    <citation type="submission" date="2020-12" db="EMBL/GenBank/DDBJ databases">
        <title>Antibiotic resistance and phylogeny of Pseudomonas spp. isolated over three decades from chicken meat in the Norwegian food chain.</title>
        <authorList>
            <person name="Moen B."/>
        </authorList>
    </citation>
    <scope>NUCLEOTIDE SEQUENCE</scope>
    <source>
        <strain evidence="6">MF6762</strain>
    </source>
</reference>
<feature type="domain" description="HTH lysR-type" evidence="5">
    <location>
        <begin position="9"/>
        <end position="66"/>
    </location>
</feature>
<evidence type="ECO:0000256" key="4">
    <source>
        <dbReference type="ARBA" id="ARBA00023163"/>
    </source>
</evidence>
<evidence type="ECO:0000313" key="7">
    <source>
        <dbReference type="Proteomes" id="UP000658390"/>
    </source>
</evidence>
<dbReference type="Pfam" id="PF03466">
    <property type="entry name" value="LysR_substrate"/>
    <property type="match status" value="1"/>
</dbReference>
<dbReference type="PANTHER" id="PTHR30537:SF74">
    <property type="entry name" value="HTH-TYPE TRANSCRIPTIONAL REGULATOR TRPI"/>
    <property type="match status" value="1"/>
</dbReference>
<evidence type="ECO:0000256" key="3">
    <source>
        <dbReference type="ARBA" id="ARBA00023125"/>
    </source>
</evidence>
<dbReference type="AlphaFoldDB" id="A0A8I1FP14"/>
<dbReference type="Gene3D" id="3.40.190.10">
    <property type="entry name" value="Periplasmic binding protein-like II"/>
    <property type="match status" value="2"/>
</dbReference>
<dbReference type="InterPro" id="IPR000847">
    <property type="entry name" value="LysR_HTH_N"/>
</dbReference>
<dbReference type="PANTHER" id="PTHR30537">
    <property type="entry name" value="HTH-TYPE TRANSCRIPTIONAL REGULATOR"/>
    <property type="match status" value="1"/>
</dbReference>
<sequence>MNRYSKNLPPLDSLITFEAVARNGSFTRAASELCLTQSAISKQIRALEDNLKLTLFERQARGICLTQAGASLLSEVTTLLERLLHGVNRIKTAHAPNSVTVLCTHAVAQFWLFGRLLAFNTEHPSITVNIHASNDIHESSVADYDFTILYGAGHWSSLNAEPLFAERVYPVARPDLKLNRVNEPSDLQDLPLIELDASQWNCMDWRDWFAHFGLEHKPDAKRPTFNQVTLAYQAIVQGMGVGLGWDFMVKDKIDKGELRRVGPFEFFSSNADYLAHSRHKTLSDAALTFQRWLLDDARREHSPHCQELKVHP</sequence>
<proteinExistence type="inferred from homology"/>
<evidence type="ECO:0000256" key="1">
    <source>
        <dbReference type="ARBA" id="ARBA00009437"/>
    </source>
</evidence>
<dbReference type="SUPFAM" id="SSF46785">
    <property type="entry name" value="Winged helix' DNA-binding domain"/>
    <property type="match status" value="1"/>
</dbReference>
<dbReference type="InterPro" id="IPR036390">
    <property type="entry name" value="WH_DNA-bd_sf"/>
</dbReference>
<comment type="caution">
    <text evidence="6">The sequence shown here is derived from an EMBL/GenBank/DDBJ whole genome shotgun (WGS) entry which is preliminary data.</text>
</comment>
<dbReference type="Gene3D" id="1.10.10.10">
    <property type="entry name" value="Winged helix-like DNA-binding domain superfamily/Winged helix DNA-binding domain"/>
    <property type="match status" value="1"/>
</dbReference>
<dbReference type="EMBL" id="JAEKCZ010000014">
    <property type="protein sequence ID" value="MBJ2258022.1"/>
    <property type="molecule type" value="Genomic_DNA"/>
</dbReference>
<comment type="similarity">
    <text evidence="1">Belongs to the LysR transcriptional regulatory family.</text>
</comment>
<dbReference type="PRINTS" id="PR00039">
    <property type="entry name" value="HTHLYSR"/>
</dbReference>
<evidence type="ECO:0000313" key="6">
    <source>
        <dbReference type="EMBL" id="MBJ2258022.1"/>
    </source>
</evidence>
<gene>
    <name evidence="6" type="ORF">JFT45_16055</name>
</gene>
<name>A0A8I1FP14_9PSED</name>
<dbReference type="CDD" id="cd08432">
    <property type="entry name" value="PBP2_GcdR_TrpI_HvrB_AmpR_like"/>
    <property type="match status" value="1"/>
</dbReference>